<dbReference type="EMBL" id="JAEKMH010000002">
    <property type="protein sequence ID" value="MBJ3785017.1"/>
    <property type="molecule type" value="Genomic_DNA"/>
</dbReference>
<keyword evidence="4" id="KW-1185">Reference proteome</keyword>
<proteinExistence type="predicted"/>
<feature type="compositionally biased region" description="Low complexity" evidence="1">
    <location>
        <begin position="134"/>
        <end position="161"/>
    </location>
</feature>
<organism evidence="3 4">
    <name type="scientific">Devosia sediminis</name>
    <dbReference type="NCBI Taxonomy" id="2798801"/>
    <lineage>
        <taxon>Bacteria</taxon>
        <taxon>Pseudomonadati</taxon>
        <taxon>Pseudomonadota</taxon>
        <taxon>Alphaproteobacteria</taxon>
        <taxon>Hyphomicrobiales</taxon>
        <taxon>Devosiaceae</taxon>
        <taxon>Devosia</taxon>
    </lineage>
</organism>
<keyword evidence="2" id="KW-1133">Transmembrane helix</keyword>
<feature type="transmembrane region" description="Helical" evidence="2">
    <location>
        <begin position="92"/>
        <end position="119"/>
    </location>
</feature>
<comment type="caution">
    <text evidence="3">The sequence shown here is derived from an EMBL/GenBank/DDBJ whole genome shotgun (WGS) entry which is preliminary data.</text>
</comment>
<feature type="transmembrane region" description="Helical" evidence="2">
    <location>
        <begin position="65"/>
        <end position="86"/>
    </location>
</feature>
<evidence type="ECO:0008006" key="5">
    <source>
        <dbReference type="Google" id="ProtNLM"/>
    </source>
</evidence>
<protein>
    <recommendedName>
        <fullName evidence="5">Phage holin family protein</fullName>
    </recommendedName>
</protein>
<feature type="compositionally biased region" description="Pro residues" evidence="1">
    <location>
        <begin position="181"/>
        <end position="190"/>
    </location>
</feature>
<feature type="transmembrane region" description="Helical" evidence="2">
    <location>
        <begin position="31"/>
        <end position="53"/>
    </location>
</feature>
<dbReference type="Proteomes" id="UP000602124">
    <property type="component" value="Unassembled WGS sequence"/>
</dbReference>
<gene>
    <name evidence="3" type="ORF">JEQ47_09830</name>
</gene>
<feature type="region of interest" description="Disordered" evidence="1">
    <location>
        <begin position="129"/>
        <end position="190"/>
    </location>
</feature>
<feature type="compositionally biased region" description="Pro residues" evidence="1">
    <location>
        <begin position="162"/>
        <end position="172"/>
    </location>
</feature>
<evidence type="ECO:0000313" key="3">
    <source>
        <dbReference type="EMBL" id="MBJ3785017.1"/>
    </source>
</evidence>
<accession>A0A934IVB6</accession>
<keyword evidence="2" id="KW-0472">Membrane</keyword>
<evidence type="ECO:0000256" key="1">
    <source>
        <dbReference type="SAM" id="MobiDB-lite"/>
    </source>
</evidence>
<dbReference type="AlphaFoldDB" id="A0A934IVB6"/>
<keyword evidence="2" id="KW-0812">Transmembrane</keyword>
<evidence type="ECO:0000256" key="2">
    <source>
        <dbReference type="SAM" id="Phobius"/>
    </source>
</evidence>
<name>A0A934IVB6_9HYPH</name>
<dbReference type="RefSeq" id="WP_198876226.1">
    <property type="nucleotide sequence ID" value="NZ_JAEKMH010000002.1"/>
</dbReference>
<sequence length="190" mass="19653">MIRLLLSLVAYLIANAVGLLAAVLLLPGFQIDFQGFILAVLIFSAFQTLAGPLVTKISLRQIPQLVGGIALVTIFFGLIVTDALLVRMDVGGVANLLAATLLVWLGSLIAAILLPLYVFKQLRDPKDRERDDAATSASKAAAAAERAARAAEAAQAAHASPAPAPQPAPQPAPHSAATIGNPPPNFTPPG</sequence>
<reference evidence="3" key="1">
    <citation type="submission" date="2020-12" db="EMBL/GenBank/DDBJ databases">
        <title>Devosia sp. MSA67 isolated from Mo River.</title>
        <authorList>
            <person name="Ma F."/>
            <person name="Zi Z."/>
        </authorList>
    </citation>
    <scope>NUCLEOTIDE SEQUENCE</scope>
    <source>
        <strain evidence="3">MSA67</strain>
    </source>
</reference>
<evidence type="ECO:0000313" key="4">
    <source>
        <dbReference type="Proteomes" id="UP000602124"/>
    </source>
</evidence>